<evidence type="ECO:0000259" key="4">
    <source>
        <dbReference type="PROSITE" id="PS50949"/>
    </source>
</evidence>
<name>A0ABR7FHK7_9FIRM</name>
<evidence type="ECO:0000256" key="2">
    <source>
        <dbReference type="ARBA" id="ARBA00023125"/>
    </source>
</evidence>
<dbReference type="RefSeq" id="WP_186971097.1">
    <property type="nucleotide sequence ID" value="NZ_JACOOU010000011.1"/>
</dbReference>
<evidence type="ECO:0000313" key="5">
    <source>
        <dbReference type="EMBL" id="MBC5674692.1"/>
    </source>
</evidence>
<keyword evidence="3" id="KW-0804">Transcription</keyword>
<dbReference type="InterPro" id="IPR050679">
    <property type="entry name" value="Bact_HTH_transcr_reg"/>
</dbReference>
<keyword evidence="6" id="KW-1185">Reference proteome</keyword>
<sequence length="496" mass="57581">MQNNQGFANLIYEYFVVRFHFQYYKYGDSLPTIDTLCSEFSVSSLTIKSAYKRLQDEGYISRSHGRCAKVIFQQSGLEMKTYAVRFFQERRSTFSDLNQSSALIIMPMLVKGFRLMDDSGFEYLEWLSGQPNPEDQIRFYSYILQKTQNPLALNLFWEAALFFGLPFPMQYEGHTLYDGEEGRKRLQNLIACGKSGNRDLIYQAHHAFQRDVSEKILNYIQKRIPPAAQDSGKGFTWNIYRDRPQICCRLAGRVMHDVCQGGYRSMDFLPPYEKMAEKYNVSVSTMRRTVHLLNQLGFTQSINGKGIRILFMCDCGDEEDIDLTHPVIRQNIAYFIQSFELLAESCREVIHITLESLSGKEKDELTDMLEDSLSTGLYILSSQSIFTFTAEHSPLQGIREIYGKLYSLNLWGYPLKKFRKRMPDFDSAIRAFTENFLYALRENDMDKCSETISSFMKKEYETTFAVLLENGFKPEELHTSPCFSFMRAETKPYAPT</sequence>
<keyword evidence="1" id="KW-0805">Transcription regulation</keyword>
<organism evidence="5 6">
    <name type="scientific">Blautia celeris</name>
    <dbReference type="NCBI Taxonomy" id="2763026"/>
    <lineage>
        <taxon>Bacteria</taxon>
        <taxon>Bacillati</taxon>
        <taxon>Bacillota</taxon>
        <taxon>Clostridia</taxon>
        <taxon>Lachnospirales</taxon>
        <taxon>Lachnospiraceae</taxon>
        <taxon>Blautia</taxon>
    </lineage>
</organism>
<dbReference type="SUPFAM" id="SSF46785">
    <property type="entry name" value="Winged helix' DNA-binding domain"/>
    <property type="match status" value="2"/>
</dbReference>
<evidence type="ECO:0000313" key="6">
    <source>
        <dbReference type="Proteomes" id="UP000654573"/>
    </source>
</evidence>
<reference evidence="5 6" key="1">
    <citation type="submission" date="2020-08" db="EMBL/GenBank/DDBJ databases">
        <title>Genome public.</title>
        <authorList>
            <person name="Liu C."/>
            <person name="Sun Q."/>
        </authorList>
    </citation>
    <scope>NUCLEOTIDE SEQUENCE [LARGE SCALE GENOMIC DNA]</scope>
    <source>
        <strain evidence="5 6">NSJ-34</strain>
    </source>
</reference>
<dbReference type="InterPro" id="IPR036388">
    <property type="entry name" value="WH-like_DNA-bd_sf"/>
</dbReference>
<accession>A0ABR7FHK7</accession>
<dbReference type="EMBL" id="JACOOU010000011">
    <property type="protein sequence ID" value="MBC5674692.1"/>
    <property type="molecule type" value="Genomic_DNA"/>
</dbReference>
<proteinExistence type="predicted"/>
<dbReference type="PROSITE" id="PS50949">
    <property type="entry name" value="HTH_GNTR"/>
    <property type="match status" value="2"/>
</dbReference>
<feature type="domain" description="HTH gntR-type" evidence="4">
    <location>
        <begin position="5"/>
        <end position="73"/>
    </location>
</feature>
<protein>
    <submittedName>
        <fullName evidence="5">GntR family transcriptional regulator</fullName>
    </submittedName>
</protein>
<dbReference type="Gene3D" id="1.10.10.10">
    <property type="entry name" value="Winged helix-like DNA-binding domain superfamily/Winged helix DNA-binding domain"/>
    <property type="match status" value="2"/>
</dbReference>
<dbReference type="SMART" id="SM00345">
    <property type="entry name" value="HTH_GNTR"/>
    <property type="match status" value="2"/>
</dbReference>
<dbReference type="PANTHER" id="PTHR44846">
    <property type="entry name" value="MANNOSYL-D-GLYCERATE TRANSPORT/METABOLISM SYSTEM REPRESSOR MNGR-RELATED"/>
    <property type="match status" value="1"/>
</dbReference>
<dbReference type="InterPro" id="IPR036390">
    <property type="entry name" value="WH_DNA-bd_sf"/>
</dbReference>
<dbReference type="PANTHER" id="PTHR44846:SF1">
    <property type="entry name" value="MANNOSYL-D-GLYCERATE TRANSPORT_METABOLISM SYSTEM REPRESSOR MNGR-RELATED"/>
    <property type="match status" value="1"/>
</dbReference>
<keyword evidence="2" id="KW-0238">DNA-binding</keyword>
<comment type="caution">
    <text evidence="5">The sequence shown here is derived from an EMBL/GenBank/DDBJ whole genome shotgun (WGS) entry which is preliminary data.</text>
</comment>
<dbReference type="InterPro" id="IPR000524">
    <property type="entry name" value="Tscrpt_reg_HTH_GntR"/>
</dbReference>
<dbReference type="Proteomes" id="UP000654573">
    <property type="component" value="Unassembled WGS sequence"/>
</dbReference>
<feature type="domain" description="HTH gntR-type" evidence="4">
    <location>
        <begin position="244"/>
        <end position="312"/>
    </location>
</feature>
<evidence type="ECO:0000256" key="3">
    <source>
        <dbReference type="ARBA" id="ARBA00023163"/>
    </source>
</evidence>
<dbReference type="Pfam" id="PF00392">
    <property type="entry name" value="GntR"/>
    <property type="match status" value="1"/>
</dbReference>
<gene>
    <name evidence="5" type="ORF">H8S76_20805</name>
</gene>
<evidence type="ECO:0000256" key="1">
    <source>
        <dbReference type="ARBA" id="ARBA00023015"/>
    </source>
</evidence>